<dbReference type="RefSeq" id="WP_138405137.1">
    <property type="nucleotide sequence ID" value="NZ_VBSP01000038.1"/>
</dbReference>
<dbReference type="InterPro" id="IPR004370">
    <property type="entry name" value="4-OT-like_dom"/>
</dbReference>
<accession>A0A5R9DY62</accession>
<evidence type="ECO:0000259" key="2">
    <source>
        <dbReference type="Pfam" id="PF01361"/>
    </source>
</evidence>
<gene>
    <name evidence="3" type="ORF">FEZ33_09335</name>
</gene>
<comment type="caution">
    <text evidence="3">The sequence shown here is derived from an EMBL/GenBank/DDBJ whole genome shotgun (WGS) entry which is preliminary data.</text>
</comment>
<organism evidence="3 4">
    <name type="scientific">Ruoffia tabacinasalis</name>
    <dbReference type="NCBI Taxonomy" id="87458"/>
    <lineage>
        <taxon>Bacteria</taxon>
        <taxon>Bacillati</taxon>
        <taxon>Bacillota</taxon>
        <taxon>Bacilli</taxon>
        <taxon>Lactobacillales</taxon>
        <taxon>Aerococcaceae</taxon>
        <taxon>Ruoffia</taxon>
    </lineage>
</organism>
<dbReference type="Proteomes" id="UP000306420">
    <property type="component" value="Unassembled WGS sequence"/>
</dbReference>
<evidence type="ECO:0000313" key="3">
    <source>
        <dbReference type="EMBL" id="TLQ40103.1"/>
    </source>
</evidence>
<proteinExistence type="predicted"/>
<dbReference type="SUPFAM" id="SSF55331">
    <property type="entry name" value="Tautomerase/MIF"/>
    <property type="match status" value="1"/>
</dbReference>
<feature type="domain" description="4-oxalocrotonate tautomerase-like" evidence="2">
    <location>
        <begin position="7"/>
        <end position="61"/>
    </location>
</feature>
<dbReference type="AlphaFoldDB" id="A0A5R9DY62"/>
<dbReference type="GO" id="GO:0016853">
    <property type="term" value="F:isomerase activity"/>
    <property type="evidence" value="ECO:0007669"/>
    <property type="project" value="UniProtKB-KW"/>
</dbReference>
<dbReference type="Gene3D" id="3.30.429.10">
    <property type="entry name" value="Macrophage Migration Inhibitory Factor"/>
    <property type="match status" value="1"/>
</dbReference>
<evidence type="ECO:0000256" key="1">
    <source>
        <dbReference type="ARBA" id="ARBA00023235"/>
    </source>
</evidence>
<dbReference type="Pfam" id="PF01361">
    <property type="entry name" value="Tautomerase"/>
    <property type="match status" value="1"/>
</dbReference>
<dbReference type="InterPro" id="IPR014347">
    <property type="entry name" value="Tautomerase/MIF_sf"/>
</dbReference>
<reference evidence="3 4" key="1">
    <citation type="submission" date="2019-05" db="EMBL/GenBank/DDBJ databases">
        <title>The metagenome of a microbial culture collection derived from dairy environment covers the genomic content of the human microbiome.</title>
        <authorList>
            <person name="Roder T."/>
            <person name="Wuthrich D."/>
            <person name="Sattari Z."/>
            <person name="Von Ah U."/>
            <person name="Bar C."/>
            <person name="Ronchi F."/>
            <person name="Macpherson A.J."/>
            <person name="Ganal-Vonarburg S.C."/>
            <person name="Bruggmann R."/>
            <person name="Vergeres G."/>
        </authorList>
    </citation>
    <scope>NUCLEOTIDE SEQUENCE [LARGE SCALE GENOMIC DNA]</scope>
    <source>
        <strain evidence="3 4">FAM 24227</strain>
    </source>
</reference>
<keyword evidence="1" id="KW-0413">Isomerase</keyword>
<name>A0A5R9DY62_9LACT</name>
<dbReference type="OrthoDB" id="5405937at2"/>
<protein>
    <submittedName>
        <fullName evidence="3">4-oxalocrotonate tautomerase family protein</fullName>
    </submittedName>
</protein>
<sequence>MGGIRIPFVRIQSKEGRTPQQKEDLAKAIIETMIEQGYANKDAIRVIFEDMAKDDYYSGDDY</sequence>
<evidence type="ECO:0000313" key="4">
    <source>
        <dbReference type="Proteomes" id="UP000306420"/>
    </source>
</evidence>
<dbReference type="EMBL" id="VBSP01000038">
    <property type="protein sequence ID" value="TLQ40103.1"/>
    <property type="molecule type" value="Genomic_DNA"/>
</dbReference>